<sequence>SKVERVKGPLRTTAMGNIVSEKTGDFIELDTQAFVPQKCDSRIKGDPKNRVAPPIGTLAEAKNGDVGLTNPRSRKALARVVKNWLTGSSRAP</sequence>
<dbReference type="EMBL" id="JAGMWT010000013">
    <property type="protein sequence ID" value="KAH7117575.1"/>
    <property type="molecule type" value="Genomic_DNA"/>
</dbReference>
<accession>A0A9P9IFK5</accession>
<protein>
    <submittedName>
        <fullName evidence="1">Uncharacterized protein</fullName>
    </submittedName>
</protein>
<keyword evidence="2" id="KW-1185">Reference proteome</keyword>
<name>A0A9P9IFK5_9PLEO</name>
<reference evidence="1" key="1">
    <citation type="journal article" date="2021" name="Nat. Commun.">
        <title>Genetic determinants of endophytism in the Arabidopsis root mycobiome.</title>
        <authorList>
            <person name="Mesny F."/>
            <person name="Miyauchi S."/>
            <person name="Thiergart T."/>
            <person name="Pickel B."/>
            <person name="Atanasova L."/>
            <person name="Karlsson M."/>
            <person name="Huettel B."/>
            <person name="Barry K.W."/>
            <person name="Haridas S."/>
            <person name="Chen C."/>
            <person name="Bauer D."/>
            <person name="Andreopoulos W."/>
            <person name="Pangilinan J."/>
            <person name="LaButti K."/>
            <person name="Riley R."/>
            <person name="Lipzen A."/>
            <person name="Clum A."/>
            <person name="Drula E."/>
            <person name="Henrissat B."/>
            <person name="Kohler A."/>
            <person name="Grigoriev I.V."/>
            <person name="Martin F.M."/>
            <person name="Hacquard S."/>
        </authorList>
    </citation>
    <scope>NUCLEOTIDE SEQUENCE</scope>
    <source>
        <strain evidence="1">MPI-CAGE-CH-0243</strain>
    </source>
</reference>
<evidence type="ECO:0000313" key="2">
    <source>
        <dbReference type="Proteomes" id="UP000700596"/>
    </source>
</evidence>
<feature type="non-terminal residue" evidence="1">
    <location>
        <position position="1"/>
    </location>
</feature>
<dbReference type="AlphaFoldDB" id="A0A9P9IFK5"/>
<feature type="non-terminal residue" evidence="1">
    <location>
        <position position="92"/>
    </location>
</feature>
<proteinExistence type="predicted"/>
<organism evidence="1 2">
    <name type="scientific">Dendryphion nanum</name>
    <dbReference type="NCBI Taxonomy" id="256645"/>
    <lineage>
        <taxon>Eukaryota</taxon>
        <taxon>Fungi</taxon>
        <taxon>Dikarya</taxon>
        <taxon>Ascomycota</taxon>
        <taxon>Pezizomycotina</taxon>
        <taxon>Dothideomycetes</taxon>
        <taxon>Pleosporomycetidae</taxon>
        <taxon>Pleosporales</taxon>
        <taxon>Torulaceae</taxon>
        <taxon>Dendryphion</taxon>
    </lineage>
</organism>
<dbReference type="Proteomes" id="UP000700596">
    <property type="component" value="Unassembled WGS sequence"/>
</dbReference>
<dbReference type="OrthoDB" id="3748578at2759"/>
<evidence type="ECO:0000313" key="1">
    <source>
        <dbReference type="EMBL" id="KAH7117575.1"/>
    </source>
</evidence>
<comment type="caution">
    <text evidence="1">The sequence shown here is derived from an EMBL/GenBank/DDBJ whole genome shotgun (WGS) entry which is preliminary data.</text>
</comment>
<gene>
    <name evidence="1" type="ORF">B0J11DRAFT_405312</name>
</gene>